<evidence type="ECO:0000313" key="2">
    <source>
        <dbReference type="Proteomes" id="UP001214250"/>
    </source>
</evidence>
<dbReference type="EMBL" id="CP117811">
    <property type="protein sequence ID" value="WDE95796.1"/>
    <property type="molecule type" value="Genomic_DNA"/>
</dbReference>
<protein>
    <submittedName>
        <fullName evidence="1">Uncharacterized protein</fullName>
    </submittedName>
</protein>
<keyword evidence="2" id="KW-1185">Reference proteome</keyword>
<dbReference type="RefSeq" id="WP_274149583.1">
    <property type="nucleotide sequence ID" value="NZ_CP117811.1"/>
</dbReference>
<accession>A0ABY7VNT3</accession>
<sequence length="178" mass="20725">MDIIRKKHHSINTSPWTSFSTITEQKSSLFKQEIQQVTGSKYIPLSSCENKKNTALKKFRCYLYVNKKIKFFTIELLEKFLGKIHIIKISSLKSWRNLAISNDLCDTSCKIFQAFIKNTHGVKYFPLGHELNLVENESRFSFSCIAMMTNMGNSLLILKLILVEDKNNKLHFQQVDRL</sequence>
<evidence type="ECO:0000313" key="1">
    <source>
        <dbReference type="EMBL" id="WDE95796.1"/>
    </source>
</evidence>
<name>A0ABY7VNT3_9BACT</name>
<reference evidence="1 2" key="1">
    <citation type="submission" date="2023-02" db="EMBL/GenBank/DDBJ databases">
        <title>Genome sequence of Lentisphaera profundi SAORIC-696.</title>
        <authorList>
            <person name="Kim e."/>
            <person name="Cho J.-C."/>
            <person name="Choi A."/>
            <person name="Kang I."/>
        </authorList>
    </citation>
    <scope>NUCLEOTIDE SEQUENCE [LARGE SCALE GENOMIC DNA]</scope>
    <source>
        <strain evidence="1 2">SAORIC-696</strain>
    </source>
</reference>
<gene>
    <name evidence="1" type="ORF">PQO03_08715</name>
</gene>
<organism evidence="1 2">
    <name type="scientific">Lentisphaera profundi</name>
    <dbReference type="NCBI Taxonomy" id="1658616"/>
    <lineage>
        <taxon>Bacteria</taxon>
        <taxon>Pseudomonadati</taxon>
        <taxon>Lentisphaerota</taxon>
        <taxon>Lentisphaeria</taxon>
        <taxon>Lentisphaerales</taxon>
        <taxon>Lentisphaeraceae</taxon>
        <taxon>Lentisphaera</taxon>
    </lineage>
</organism>
<dbReference type="Proteomes" id="UP001214250">
    <property type="component" value="Chromosome 1"/>
</dbReference>
<proteinExistence type="predicted"/>